<feature type="transmembrane region" description="Helical" evidence="8">
    <location>
        <begin position="236"/>
        <end position="259"/>
    </location>
</feature>
<evidence type="ECO:0000256" key="4">
    <source>
        <dbReference type="ARBA" id="ARBA00022679"/>
    </source>
</evidence>
<feature type="transmembrane region" description="Helical" evidence="8">
    <location>
        <begin position="289"/>
        <end position="306"/>
    </location>
</feature>
<feature type="domain" description="Glycosyltransferase RgtA/B/C/D-like" evidence="9">
    <location>
        <begin position="51"/>
        <end position="207"/>
    </location>
</feature>
<feature type="transmembrane region" description="Helical" evidence="8">
    <location>
        <begin position="98"/>
        <end position="116"/>
    </location>
</feature>
<evidence type="ECO:0000313" key="10">
    <source>
        <dbReference type="EMBL" id="PWG79912.1"/>
    </source>
</evidence>
<comment type="subcellular location">
    <subcellularLocation>
        <location evidence="1">Cell membrane</location>
        <topology evidence="1">Multi-pass membrane protein</topology>
    </subcellularLocation>
</comment>
<feature type="transmembrane region" description="Helical" evidence="8">
    <location>
        <begin position="318"/>
        <end position="339"/>
    </location>
</feature>
<proteinExistence type="predicted"/>
<evidence type="ECO:0000256" key="1">
    <source>
        <dbReference type="ARBA" id="ARBA00004651"/>
    </source>
</evidence>
<dbReference type="OrthoDB" id="9813729at2"/>
<dbReference type="PANTHER" id="PTHR33908">
    <property type="entry name" value="MANNOSYLTRANSFERASE YKCB-RELATED"/>
    <property type="match status" value="1"/>
</dbReference>
<accession>A0A2U2PF73</accession>
<name>A0A2U2PF73_9SPHI</name>
<evidence type="ECO:0000256" key="8">
    <source>
        <dbReference type="SAM" id="Phobius"/>
    </source>
</evidence>
<evidence type="ECO:0000313" key="11">
    <source>
        <dbReference type="Proteomes" id="UP000245647"/>
    </source>
</evidence>
<dbReference type="AlphaFoldDB" id="A0A2U2PF73"/>
<feature type="transmembrane region" description="Helical" evidence="8">
    <location>
        <begin position="147"/>
        <end position="178"/>
    </location>
</feature>
<dbReference type="PANTHER" id="PTHR33908:SF11">
    <property type="entry name" value="MEMBRANE PROTEIN"/>
    <property type="match status" value="1"/>
</dbReference>
<feature type="transmembrane region" description="Helical" evidence="8">
    <location>
        <begin position="44"/>
        <end position="66"/>
    </location>
</feature>
<organism evidence="10 11">
    <name type="scientific">Pararcticibacter amylolyticus</name>
    <dbReference type="NCBI Taxonomy" id="2173175"/>
    <lineage>
        <taxon>Bacteria</taxon>
        <taxon>Pseudomonadati</taxon>
        <taxon>Bacteroidota</taxon>
        <taxon>Sphingobacteriia</taxon>
        <taxon>Sphingobacteriales</taxon>
        <taxon>Sphingobacteriaceae</taxon>
        <taxon>Pararcticibacter</taxon>
    </lineage>
</organism>
<keyword evidence="5 8" id="KW-0812">Transmembrane</keyword>
<dbReference type="Pfam" id="PF13231">
    <property type="entry name" value="PMT_2"/>
    <property type="match status" value="1"/>
</dbReference>
<keyword evidence="4" id="KW-0808">Transferase</keyword>
<comment type="caution">
    <text evidence="10">The sequence shown here is derived from an EMBL/GenBank/DDBJ whole genome shotgun (WGS) entry which is preliminary data.</text>
</comment>
<dbReference type="InterPro" id="IPR038731">
    <property type="entry name" value="RgtA/B/C-like"/>
</dbReference>
<keyword evidence="2" id="KW-1003">Cell membrane</keyword>
<feature type="transmembrane region" description="Helical" evidence="8">
    <location>
        <begin position="190"/>
        <end position="209"/>
    </location>
</feature>
<dbReference type="EMBL" id="QEAS01000011">
    <property type="protein sequence ID" value="PWG79912.1"/>
    <property type="molecule type" value="Genomic_DNA"/>
</dbReference>
<evidence type="ECO:0000259" key="9">
    <source>
        <dbReference type="Pfam" id="PF13231"/>
    </source>
</evidence>
<dbReference type="GO" id="GO:0005886">
    <property type="term" value="C:plasma membrane"/>
    <property type="evidence" value="ECO:0007669"/>
    <property type="project" value="UniProtKB-SubCell"/>
</dbReference>
<protein>
    <recommendedName>
        <fullName evidence="9">Glycosyltransferase RgtA/B/C/D-like domain-containing protein</fullName>
    </recommendedName>
</protein>
<dbReference type="RefSeq" id="WP_109416429.1">
    <property type="nucleotide sequence ID" value="NZ_QEAS01000011.1"/>
</dbReference>
<evidence type="ECO:0000256" key="2">
    <source>
        <dbReference type="ARBA" id="ARBA00022475"/>
    </source>
</evidence>
<feature type="transmembrane region" description="Helical" evidence="8">
    <location>
        <begin position="123"/>
        <end position="141"/>
    </location>
</feature>
<feature type="transmembrane region" description="Helical" evidence="8">
    <location>
        <begin position="73"/>
        <end position="92"/>
    </location>
</feature>
<evidence type="ECO:0000256" key="6">
    <source>
        <dbReference type="ARBA" id="ARBA00022989"/>
    </source>
</evidence>
<keyword evidence="11" id="KW-1185">Reference proteome</keyword>
<keyword evidence="7 8" id="KW-0472">Membrane</keyword>
<dbReference type="Proteomes" id="UP000245647">
    <property type="component" value="Unassembled WGS sequence"/>
</dbReference>
<evidence type="ECO:0000256" key="5">
    <source>
        <dbReference type="ARBA" id="ARBA00022692"/>
    </source>
</evidence>
<dbReference type="InterPro" id="IPR050297">
    <property type="entry name" value="LipidA_mod_glycosyltrf_83"/>
</dbReference>
<dbReference type="GO" id="GO:0009103">
    <property type="term" value="P:lipopolysaccharide biosynthetic process"/>
    <property type="evidence" value="ECO:0007669"/>
    <property type="project" value="UniProtKB-ARBA"/>
</dbReference>
<evidence type="ECO:0000256" key="3">
    <source>
        <dbReference type="ARBA" id="ARBA00022676"/>
    </source>
</evidence>
<keyword evidence="6 8" id="KW-1133">Transmembrane helix</keyword>
<keyword evidence="3" id="KW-0328">Glycosyltransferase</keyword>
<sequence>MKQLNRLLYVLVIVKIVLPFFLHNSVFEPHRDEFLYLEHAKHPAWGYLEVPPLLSLFALITNLFGAGLFWIKIWPSVFGGLTFLLAGKIVLLLGGRKFALLLTFLPFVLGGYLRLFFLFQANFLDVFFWTAMAFCLIHYIFSGQNKWLYGFGVCAGLGLMSKYSAAFFIVSLLAGLLLTGSRKVYLNKHLYFSGLIAFLIFLPNLLWQYQHNFPVIHHMAELREQQLQFINPADFIAGQVMMNFPCVFIWIAGLAAPFVSRELWKYRVFTWSWLSVIGLLLFFRGKDYYALGAYPVLFAIGALWLESATRLRFRWVRYALLTCSVALGLYALPVVMPVAKPEVLAAYYKMSGLSRPEGFKWEDQKYHPLPQDFADMIGWKELSRKAAAVYRSLPAEQRKETMIYCRAYATAGALNYYGKEFGLPNVYSDDSSFLLWMPDKYNIKNLLLVGHQIPDKDDRVFQEFERYTVKDSLDLPLFRENGIRFILYEGAKPGLNKLIEESVAEQRKAYLRN</sequence>
<evidence type="ECO:0000256" key="7">
    <source>
        <dbReference type="ARBA" id="ARBA00023136"/>
    </source>
</evidence>
<gene>
    <name evidence="10" type="ORF">DDR33_14010</name>
</gene>
<feature type="transmembrane region" description="Helical" evidence="8">
    <location>
        <begin position="7"/>
        <end position="24"/>
    </location>
</feature>
<dbReference type="GO" id="GO:0016763">
    <property type="term" value="F:pentosyltransferase activity"/>
    <property type="evidence" value="ECO:0007669"/>
    <property type="project" value="TreeGrafter"/>
</dbReference>
<reference evidence="10 11" key="1">
    <citation type="submission" date="2018-04" db="EMBL/GenBank/DDBJ databases">
        <title>Pedobacter chongqingensis sp. nov., isolated from a rottenly hemp rope.</title>
        <authorList>
            <person name="Cai Y."/>
        </authorList>
    </citation>
    <scope>NUCLEOTIDE SEQUENCE [LARGE SCALE GENOMIC DNA]</scope>
    <source>
        <strain evidence="10 11">FJ4-8</strain>
    </source>
</reference>
<feature type="transmembrane region" description="Helical" evidence="8">
    <location>
        <begin position="266"/>
        <end position="283"/>
    </location>
</feature>